<dbReference type="PRINTS" id="PR00336">
    <property type="entry name" value="LYSASSOCTDMP"/>
</dbReference>
<evidence type="ECO:0000256" key="7">
    <source>
        <dbReference type="ARBA" id="ARBA00023180"/>
    </source>
</evidence>
<dbReference type="AlphaFoldDB" id="A0A7J6BSJ2"/>
<dbReference type="InterPro" id="IPR048528">
    <property type="entry name" value="Lamp2-like_luminal"/>
</dbReference>
<comment type="subcellular location">
    <subcellularLocation>
        <location evidence="1">Endosome membrane</location>
        <topology evidence="1">Single-pass type I membrane protein</topology>
    </subcellularLocation>
    <subcellularLocation>
        <location evidence="8">Lysosome membrane</location>
        <topology evidence="8">Single-pass type I membrane protein</topology>
    </subcellularLocation>
</comment>
<feature type="signal peptide" evidence="10">
    <location>
        <begin position="1"/>
        <end position="25"/>
    </location>
</feature>
<keyword evidence="2 8" id="KW-0812">Transmembrane</keyword>
<evidence type="ECO:0000256" key="6">
    <source>
        <dbReference type="ARBA" id="ARBA00023136"/>
    </source>
</evidence>
<evidence type="ECO:0000256" key="3">
    <source>
        <dbReference type="ARBA" id="ARBA00022729"/>
    </source>
</evidence>
<keyword evidence="13" id="KW-1185">Reference proteome</keyword>
<evidence type="ECO:0000256" key="1">
    <source>
        <dbReference type="ARBA" id="ARBA00004530"/>
    </source>
</evidence>
<dbReference type="GO" id="GO:0005765">
    <property type="term" value="C:lysosomal membrane"/>
    <property type="evidence" value="ECO:0007669"/>
    <property type="project" value="UniProtKB-SubCell"/>
</dbReference>
<sequence>MTQACCYTALLLLLSSMHWLGSSLASNPLQLSARADEGPVIINSDPPIINLSQRPVLQPKESIPPEFLYTLKNPQGKVCVRASLGVEYVVRENKKNYYFNVNPSFVRVTGYCGSQKSVFSLEFDGGHLEFTFIKEGDLSYVNTVKGLLRPVPPCKNCQNKTYVGVVSHEKLFKAKNGLSFQCKSQTTLILASYFRVKLVPLQIQAFDLGNSAFGKEVECWDDYNKRMIPIILGAVAAAVCLIAILTYVLVRERRNQGYEQL</sequence>
<organism evidence="12 13">
    <name type="scientific">Onychostoma macrolepis</name>
    <dbReference type="NCBI Taxonomy" id="369639"/>
    <lineage>
        <taxon>Eukaryota</taxon>
        <taxon>Metazoa</taxon>
        <taxon>Chordata</taxon>
        <taxon>Craniata</taxon>
        <taxon>Vertebrata</taxon>
        <taxon>Euteleostomi</taxon>
        <taxon>Actinopterygii</taxon>
        <taxon>Neopterygii</taxon>
        <taxon>Teleostei</taxon>
        <taxon>Ostariophysi</taxon>
        <taxon>Cypriniformes</taxon>
        <taxon>Cyprinidae</taxon>
        <taxon>Acrossocheilinae</taxon>
        <taxon>Onychostoma</taxon>
    </lineage>
</organism>
<dbReference type="PANTHER" id="PTHR11506">
    <property type="entry name" value="LYSOSOME-ASSOCIATED MEMBRANE GLYCOPROTEIN"/>
    <property type="match status" value="1"/>
</dbReference>
<dbReference type="GO" id="GO:0072594">
    <property type="term" value="P:establishment of protein localization to organelle"/>
    <property type="evidence" value="ECO:0007669"/>
    <property type="project" value="TreeGrafter"/>
</dbReference>
<keyword evidence="3 10" id="KW-0732">Signal</keyword>
<dbReference type="Proteomes" id="UP000579812">
    <property type="component" value="Unassembled WGS sequence"/>
</dbReference>
<comment type="caution">
    <text evidence="12">The sequence shown here is derived from an EMBL/GenBank/DDBJ whole genome shotgun (WGS) entry which is preliminary data.</text>
</comment>
<dbReference type="Pfam" id="PF01299">
    <property type="entry name" value="Lamp2-like_luminal"/>
    <property type="match status" value="1"/>
</dbReference>
<evidence type="ECO:0000313" key="13">
    <source>
        <dbReference type="Proteomes" id="UP000579812"/>
    </source>
</evidence>
<dbReference type="Gene3D" id="2.40.160.110">
    <property type="match status" value="1"/>
</dbReference>
<dbReference type="EMBL" id="JAAMOB010000022">
    <property type="protein sequence ID" value="KAF4097960.1"/>
    <property type="molecule type" value="Genomic_DNA"/>
</dbReference>
<evidence type="ECO:0000256" key="8">
    <source>
        <dbReference type="PROSITE-ProRule" id="PRU00740"/>
    </source>
</evidence>
<comment type="caution">
    <text evidence="8">Lacks conserved residue(s) required for the propagation of feature annotation.</text>
</comment>
<dbReference type="GO" id="GO:0031902">
    <property type="term" value="C:late endosome membrane"/>
    <property type="evidence" value="ECO:0007669"/>
    <property type="project" value="TreeGrafter"/>
</dbReference>
<gene>
    <name evidence="12" type="ORF">G5714_021968</name>
</gene>
<keyword evidence="5 9" id="KW-1133">Transmembrane helix</keyword>
<evidence type="ECO:0000313" key="12">
    <source>
        <dbReference type="EMBL" id="KAF4097960.1"/>
    </source>
</evidence>
<evidence type="ECO:0000259" key="11">
    <source>
        <dbReference type="Pfam" id="PF01299"/>
    </source>
</evidence>
<keyword evidence="6 8" id="KW-0472">Membrane</keyword>
<evidence type="ECO:0000256" key="4">
    <source>
        <dbReference type="ARBA" id="ARBA00022753"/>
    </source>
</evidence>
<feature type="chain" id="PRO_5029837204" description="Lysosome-associated membrane glycoprotein 2-like luminal domain-containing protein" evidence="10">
    <location>
        <begin position="26"/>
        <end position="261"/>
    </location>
</feature>
<proteinExistence type="inferred from homology"/>
<evidence type="ECO:0000256" key="10">
    <source>
        <dbReference type="SAM" id="SignalP"/>
    </source>
</evidence>
<keyword evidence="7" id="KW-0325">Glycoprotein</keyword>
<evidence type="ECO:0000256" key="5">
    <source>
        <dbReference type="ARBA" id="ARBA00022989"/>
    </source>
</evidence>
<comment type="similarity">
    <text evidence="8">Belongs to the LAMP family.</text>
</comment>
<dbReference type="GO" id="GO:0005886">
    <property type="term" value="C:plasma membrane"/>
    <property type="evidence" value="ECO:0007669"/>
    <property type="project" value="TreeGrafter"/>
</dbReference>
<reference evidence="12 13" key="1">
    <citation type="submission" date="2020-04" db="EMBL/GenBank/DDBJ databases">
        <title>Chromosome-level genome assembly of a cyprinid fish Onychostoma macrolepis by integration of Nanopore Sequencing, Bionano and Hi-C technology.</title>
        <authorList>
            <person name="Wang D."/>
        </authorList>
    </citation>
    <scope>NUCLEOTIDE SEQUENCE [LARGE SCALE GENOMIC DNA]</scope>
    <source>
        <strain evidence="12">SWU-2019</strain>
        <tissue evidence="12">Muscle</tissue>
    </source>
</reference>
<dbReference type="InterPro" id="IPR002000">
    <property type="entry name" value="Lysosome-assoc_membr_glycop"/>
</dbReference>
<name>A0A7J6BSJ2_9TELE</name>
<dbReference type="OrthoDB" id="9428839at2759"/>
<accession>A0A7J6BSJ2</accession>
<evidence type="ECO:0000256" key="2">
    <source>
        <dbReference type="ARBA" id="ARBA00022692"/>
    </source>
</evidence>
<feature type="disulfide bond" evidence="8">
    <location>
        <begin position="182"/>
        <end position="219"/>
    </location>
</feature>
<dbReference type="PROSITE" id="PS51407">
    <property type="entry name" value="LAMP_3"/>
    <property type="match status" value="1"/>
</dbReference>
<feature type="transmembrane region" description="Helical" evidence="9">
    <location>
        <begin position="227"/>
        <end position="250"/>
    </location>
</feature>
<keyword evidence="8" id="KW-0458">Lysosome</keyword>
<dbReference type="PANTHER" id="PTHR11506:SF30">
    <property type="entry name" value="LYSOSOME-ASSOCIATED MEMBRANE GLYCOPROTEIN 3"/>
    <property type="match status" value="1"/>
</dbReference>
<protein>
    <recommendedName>
        <fullName evidence="11">Lysosome-associated membrane glycoprotein 2-like luminal domain-containing protein</fullName>
    </recommendedName>
</protein>
<keyword evidence="4" id="KW-0967">Endosome</keyword>
<feature type="domain" description="Lysosome-associated membrane glycoprotein 2-like luminal" evidence="11">
    <location>
        <begin position="69"/>
        <end position="208"/>
    </location>
</feature>
<keyword evidence="8" id="KW-1015">Disulfide bond</keyword>
<evidence type="ECO:0000256" key="9">
    <source>
        <dbReference type="SAM" id="Phobius"/>
    </source>
</evidence>